<dbReference type="InterPro" id="IPR036770">
    <property type="entry name" value="Ankyrin_rpt-contain_sf"/>
</dbReference>
<dbReference type="EMBL" id="BMAT01004146">
    <property type="protein sequence ID" value="GFR69049.1"/>
    <property type="molecule type" value="Genomic_DNA"/>
</dbReference>
<proteinExistence type="predicted"/>
<dbReference type="AlphaFoldDB" id="A0AAV4F7J7"/>
<comment type="caution">
    <text evidence="4">The sequence shown here is derived from an EMBL/GenBank/DDBJ whole genome shotgun (WGS) entry which is preliminary data.</text>
</comment>
<dbReference type="Pfam" id="PF12796">
    <property type="entry name" value="Ank_2"/>
    <property type="match status" value="2"/>
</dbReference>
<keyword evidence="5" id="KW-1185">Reference proteome</keyword>
<dbReference type="PROSITE" id="PS50088">
    <property type="entry name" value="ANK_REPEAT"/>
    <property type="match status" value="2"/>
</dbReference>
<sequence length="395" mass="44055">MERSLFLTAIYKDDVDEIKRLSTSEPCPVGEDISSTTGHRSESNLTGGILSMKFDGGDTALMLAVRKGKMNCVKYLTDQMSPSMLNHKNEAGETALLIAALPGTDTNSLFCLEYLINAGADLDVESKEGNTALMLSLEMGSPNAVTLLLKRGASVKTISQFGNTPLTLAFYSETFFGDLLRRGLDPTLSRRGKQLLQEAVLCQKFSVVRALVMNGFPPLDIPTLPHYLPPLSPLAAAICFRRPRIAKYLIRNRFFTRYDLLRLCRDPVIRETHEDVNMDVSDPEGECSQILDLLSARPQPLKVLCLITTSSALSQDFATDPLDTVQGKDKWMCQPTFRERVDRLEIPPSLKRELLHKTPWSTICCASWEDIRIGQERRFLECHCESGEAGCEKND</sequence>
<organism evidence="4 5">
    <name type="scientific">Elysia marginata</name>
    <dbReference type="NCBI Taxonomy" id="1093978"/>
    <lineage>
        <taxon>Eukaryota</taxon>
        <taxon>Metazoa</taxon>
        <taxon>Spiralia</taxon>
        <taxon>Lophotrochozoa</taxon>
        <taxon>Mollusca</taxon>
        <taxon>Gastropoda</taxon>
        <taxon>Heterobranchia</taxon>
        <taxon>Euthyneura</taxon>
        <taxon>Panpulmonata</taxon>
        <taxon>Sacoglossa</taxon>
        <taxon>Placobranchoidea</taxon>
        <taxon>Plakobranchidae</taxon>
        <taxon>Elysia</taxon>
    </lineage>
</organism>
<dbReference type="Gene3D" id="1.25.40.20">
    <property type="entry name" value="Ankyrin repeat-containing domain"/>
    <property type="match status" value="1"/>
</dbReference>
<evidence type="ECO:0000313" key="5">
    <source>
        <dbReference type="Proteomes" id="UP000762676"/>
    </source>
</evidence>
<reference evidence="4 5" key="1">
    <citation type="journal article" date="2021" name="Elife">
        <title>Chloroplast acquisition without the gene transfer in kleptoplastic sea slugs, Plakobranchus ocellatus.</title>
        <authorList>
            <person name="Maeda T."/>
            <person name="Takahashi S."/>
            <person name="Yoshida T."/>
            <person name="Shimamura S."/>
            <person name="Takaki Y."/>
            <person name="Nagai Y."/>
            <person name="Toyoda A."/>
            <person name="Suzuki Y."/>
            <person name="Arimoto A."/>
            <person name="Ishii H."/>
            <person name="Satoh N."/>
            <person name="Nishiyama T."/>
            <person name="Hasebe M."/>
            <person name="Maruyama T."/>
            <person name="Minagawa J."/>
            <person name="Obokata J."/>
            <person name="Shigenobu S."/>
        </authorList>
    </citation>
    <scope>NUCLEOTIDE SEQUENCE [LARGE SCALE GENOMIC DNA]</scope>
</reference>
<dbReference type="PANTHER" id="PTHR24198:SF165">
    <property type="entry name" value="ANKYRIN REPEAT-CONTAINING PROTEIN-RELATED"/>
    <property type="match status" value="1"/>
</dbReference>
<name>A0AAV4F7J7_9GAST</name>
<dbReference type="SUPFAM" id="SSF48403">
    <property type="entry name" value="Ankyrin repeat"/>
    <property type="match status" value="1"/>
</dbReference>
<dbReference type="Proteomes" id="UP000762676">
    <property type="component" value="Unassembled WGS sequence"/>
</dbReference>
<dbReference type="SMART" id="SM00248">
    <property type="entry name" value="ANK"/>
    <property type="match status" value="5"/>
</dbReference>
<protein>
    <submittedName>
        <fullName evidence="4">Ankyrin repeat family protein</fullName>
    </submittedName>
</protein>
<evidence type="ECO:0000313" key="4">
    <source>
        <dbReference type="EMBL" id="GFR69049.1"/>
    </source>
</evidence>
<dbReference type="InterPro" id="IPR002110">
    <property type="entry name" value="Ankyrin_rpt"/>
</dbReference>
<evidence type="ECO:0000256" key="3">
    <source>
        <dbReference type="PROSITE-ProRule" id="PRU00023"/>
    </source>
</evidence>
<gene>
    <name evidence="4" type="ORF">ElyMa_002039000</name>
</gene>
<evidence type="ECO:0000256" key="1">
    <source>
        <dbReference type="ARBA" id="ARBA00022737"/>
    </source>
</evidence>
<feature type="repeat" description="ANK" evidence="3">
    <location>
        <begin position="91"/>
        <end position="127"/>
    </location>
</feature>
<evidence type="ECO:0000256" key="2">
    <source>
        <dbReference type="ARBA" id="ARBA00023043"/>
    </source>
</evidence>
<keyword evidence="1" id="KW-0677">Repeat</keyword>
<keyword evidence="2 3" id="KW-0040">ANK repeat</keyword>
<dbReference type="PANTHER" id="PTHR24198">
    <property type="entry name" value="ANKYRIN REPEAT AND PROTEIN KINASE DOMAIN-CONTAINING PROTEIN"/>
    <property type="match status" value="1"/>
</dbReference>
<dbReference type="PROSITE" id="PS50297">
    <property type="entry name" value="ANK_REP_REGION"/>
    <property type="match status" value="1"/>
</dbReference>
<feature type="repeat" description="ANK" evidence="3">
    <location>
        <begin position="128"/>
        <end position="160"/>
    </location>
</feature>
<accession>A0AAV4F7J7</accession>